<keyword evidence="3" id="KW-1185">Reference proteome</keyword>
<accession>A0A2T3FUX1</accession>
<feature type="region of interest" description="Disordered" evidence="1">
    <location>
        <begin position="139"/>
        <end position="161"/>
    </location>
</feature>
<gene>
    <name evidence="2" type="ORF">C7U56_03770</name>
</gene>
<dbReference type="EMBL" id="PYLO01000001">
    <property type="protein sequence ID" value="PST39044.1"/>
    <property type="molecule type" value="Genomic_DNA"/>
</dbReference>
<sequence length="161" mass="18147">MKEQEEKIWHTGVLGMTLNVDEGRITIFRSTLEVLGWPSYYRFLYNPQMNQIAVQVCSATDAGAHRVGKLNELSSCEIKCVAFVRMVYKNAQWDKRRSYRMIGNPFPEQRLVSFQIQEALPIENGRVLDGTGSPTFALCRAEGSPSQNNPTPEEKADSGAM</sequence>
<dbReference type="Proteomes" id="UP000241048">
    <property type="component" value="Unassembled WGS sequence"/>
</dbReference>
<name>A0A2T3FUX1_9CLOT</name>
<evidence type="ECO:0000313" key="3">
    <source>
        <dbReference type="Proteomes" id="UP000241048"/>
    </source>
</evidence>
<protein>
    <submittedName>
        <fullName evidence="2">Uncharacterized protein</fullName>
    </submittedName>
</protein>
<evidence type="ECO:0000256" key="1">
    <source>
        <dbReference type="SAM" id="MobiDB-lite"/>
    </source>
</evidence>
<comment type="caution">
    <text evidence="2">The sequence shown here is derived from an EMBL/GenBank/DDBJ whole genome shotgun (WGS) entry which is preliminary data.</text>
</comment>
<dbReference type="AlphaFoldDB" id="A0A2T3FUX1"/>
<dbReference type="RefSeq" id="WP_107000193.1">
    <property type="nucleotide sequence ID" value="NZ_PYLO01000001.1"/>
</dbReference>
<proteinExistence type="predicted"/>
<feature type="compositionally biased region" description="Basic and acidic residues" evidence="1">
    <location>
        <begin position="152"/>
        <end position="161"/>
    </location>
</feature>
<evidence type="ECO:0000313" key="2">
    <source>
        <dbReference type="EMBL" id="PST39044.1"/>
    </source>
</evidence>
<organism evidence="2 3">
    <name type="scientific">Clostridium fessum</name>
    <dbReference type="NCBI Taxonomy" id="2126740"/>
    <lineage>
        <taxon>Bacteria</taxon>
        <taxon>Bacillati</taxon>
        <taxon>Bacillota</taxon>
        <taxon>Clostridia</taxon>
        <taxon>Eubacteriales</taxon>
        <taxon>Clostridiaceae</taxon>
        <taxon>Clostridium</taxon>
    </lineage>
</organism>
<reference evidence="2 3" key="1">
    <citation type="submission" date="2018-03" db="EMBL/GenBank/DDBJ databases">
        <title>Lachnoclostridium SNUG30386 gen.nov., sp.nov., isolated from human faeces.</title>
        <authorList>
            <person name="Seo B."/>
            <person name="Jeon K."/>
            <person name="Ko G."/>
        </authorList>
    </citation>
    <scope>NUCLEOTIDE SEQUENCE [LARGE SCALE GENOMIC DNA]</scope>
    <source>
        <strain evidence="2 3">SNUG30386</strain>
    </source>
</reference>